<reference evidence="1 2" key="1">
    <citation type="submission" date="2023-10" db="EMBL/GenBank/DDBJ databases">
        <title>Wastewater isolates of ESBL- and carbapenemase-producing Gram-negative bacteria from New Zealand.</title>
        <authorList>
            <person name="Straub C."/>
            <person name="Weaver L."/>
            <person name="Cornelius A."/>
            <person name="Mcgill E."/>
            <person name="Dyet K."/>
            <person name="White L."/>
            <person name="Pattis I."/>
        </authorList>
    </citation>
    <scope>NUCLEOTIDE SEQUENCE [LARGE SCALE GENOMIC DNA]</scope>
    <source>
        <strain evidence="1 2">ESBL09</strain>
    </source>
</reference>
<proteinExistence type="predicted"/>
<evidence type="ECO:0000313" key="2">
    <source>
        <dbReference type="Proteomes" id="UP001331691"/>
    </source>
</evidence>
<organism evidence="1 2">
    <name type="scientific">Kluyvera ascorbata</name>
    <dbReference type="NCBI Taxonomy" id="51288"/>
    <lineage>
        <taxon>Bacteria</taxon>
        <taxon>Pseudomonadati</taxon>
        <taxon>Pseudomonadota</taxon>
        <taxon>Gammaproteobacteria</taxon>
        <taxon>Enterobacterales</taxon>
        <taxon>Enterobacteriaceae</taxon>
        <taxon>Kluyvera</taxon>
    </lineage>
</organism>
<comment type="caution">
    <text evidence="1">The sequence shown here is derived from an EMBL/GenBank/DDBJ whole genome shotgun (WGS) entry which is preliminary data.</text>
</comment>
<accession>A0AB35X551</accession>
<keyword evidence="2" id="KW-1185">Reference proteome</keyword>
<sequence>MKINDIYLSFIPLSLFLTSCSNSYTGKAASQTGQMMDNGHYVGAIISAPWRFTVSTISDIVTLGGTLSESTGAQIMAGASAVAIGNQAYRNSKASGESDDVANMRKTNAQNSFSRQLVDTQTAGKYNNELSQSLSETPKGGAIIQAQNCLVDNDSLDGRRNKDVHPVINKCDLSVVIYICQHSTSDTSCEKQHTHEMRIASGHENYDYNEAIRDNKLIAVCASGSRWDADETECVKK</sequence>
<dbReference type="PROSITE" id="PS51257">
    <property type="entry name" value="PROKAR_LIPOPROTEIN"/>
    <property type="match status" value="1"/>
</dbReference>
<gene>
    <name evidence="1" type="ORF">V4836_04775</name>
</gene>
<dbReference type="AlphaFoldDB" id="A0AB35X551"/>
<dbReference type="RefSeq" id="WP_322263931.1">
    <property type="nucleotide sequence ID" value="NZ_JAXOAR010000011.1"/>
</dbReference>
<evidence type="ECO:0000313" key="1">
    <source>
        <dbReference type="EMBL" id="MEE9653481.1"/>
    </source>
</evidence>
<protein>
    <submittedName>
        <fullName evidence="1">Uncharacterized protein</fullName>
    </submittedName>
</protein>
<name>A0AB35X551_9ENTR</name>
<dbReference type="Proteomes" id="UP001331691">
    <property type="component" value="Unassembled WGS sequence"/>
</dbReference>
<dbReference type="EMBL" id="JAZKKV010000001">
    <property type="protein sequence ID" value="MEE9653481.1"/>
    <property type="molecule type" value="Genomic_DNA"/>
</dbReference>